<evidence type="ECO:0000259" key="1">
    <source>
        <dbReference type="Pfam" id="PF00561"/>
    </source>
</evidence>
<dbReference type="InterPro" id="IPR029058">
    <property type="entry name" value="AB_hydrolase_fold"/>
</dbReference>
<gene>
    <name evidence="2" type="ORF">A2763_01380</name>
</gene>
<sequence>MIRKISRWIQDYLYLARRHAHALLVRKPPHHFLGRVLEGKAPVILLPGIYEKWHFLHAIAEPISHCGHRVYVLEHLGYNTRGIKESARMVRELIEKEDLRRVVIVAHSKGGLIGKELLLRHNDDGRIIRVITIATPFAGSHLARIPLKGISELHPSSEIIRALHEQQSANHLITSIYGVFDNHVWPNESAVLSGAENIQVDAHGHHAILGAPEVQRIVSEQVAKASL</sequence>
<dbReference type="AlphaFoldDB" id="A0A1F6CMK7"/>
<accession>A0A1F6CMK7</accession>
<name>A0A1F6CMK7_9BACT</name>
<dbReference type="PANTHER" id="PTHR37946">
    <property type="entry name" value="SLL1969 PROTEIN"/>
    <property type="match status" value="1"/>
</dbReference>
<dbReference type="Proteomes" id="UP000178370">
    <property type="component" value="Unassembled WGS sequence"/>
</dbReference>
<feature type="domain" description="AB hydrolase-1" evidence="1">
    <location>
        <begin position="42"/>
        <end position="148"/>
    </location>
</feature>
<protein>
    <recommendedName>
        <fullName evidence="1">AB hydrolase-1 domain-containing protein</fullName>
    </recommendedName>
</protein>
<dbReference type="Gene3D" id="3.40.50.1820">
    <property type="entry name" value="alpha/beta hydrolase"/>
    <property type="match status" value="1"/>
</dbReference>
<reference evidence="2 3" key="1">
    <citation type="journal article" date="2016" name="Nat. Commun.">
        <title>Thousands of microbial genomes shed light on interconnected biogeochemical processes in an aquifer system.</title>
        <authorList>
            <person name="Anantharaman K."/>
            <person name="Brown C.T."/>
            <person name="Hug L.A."/>
            <person name="Sharon I."/>
            <person name="Castelle C.J."/>
            <person name="Probst A.J."/>
            <person name="Thomas B.C."/>
            <person name="Singh A."/>
            <person name="Wilkins M.J."/>
            <person name="Karaoz U."/>
            <person name="Brodie E.L."/>
            <person name="Williams K.H."/>
            <person name="Hubbard S.S."/>
            <person name="Banfield J.F."/>
        </authorList>
    </citation>
    <scope>NUCLEOTIDE SEQUENCE [LARGE SCALE GENOMIC DNA]</scope>
</reference>
<evidence type="ECO:0000313" key="2">
    <source>
        <dbReference type="EMBL" id="OGG50297.1"/>
    </source>
</evidence>
<proteinExistence type="predicted"/>
<organism evidence="2 3">
    <name type="scientific">Candidatus Kaiserbacteria bacterium RIFCSPHIGHO2_01_FULL_54_36</name>
    <dbReference type="NCBI Taxonomy" id="1798482"/>
    <lineage>
        <taxon>Bacteria</taxon>
        <taxon>Candidatus Kaiseribacteriota</taxon>
    </lineage>
</organism>
<dbReference type="EMBL" id="MFKV01000015">
    <property type="protein sequence ID" value="OGG50297.1"/>
    <property type="molecule type" value="Genomic_DNA"/>
</dbReference>
<dbReference type="PANTHER" id="PTHR37946:SF1">
    <property type="entry name" value="SLL1969 PROTEIN"/>
    <property type="match status" value="1"/>
</dbReference>
<comment type="caution">
    <text evidence="2">The sequence shown here is derived from an EMBL/GenBank/DDBJ whole genome shotgun (WGS) entry which is preliminary data.</text>
</comment>
<dbReference type="STRING" id="1798482.A2763_01380"/>
<dbReference type="InterPro" id="IPR000073">
    <property type="entry name" value="AB_hydrolase_1"/>
</dbReference>
<evidence type="ECO:0000313" key="3">
    <source>
        <dbReference type="Proteomes" id="UP000178370"/>
    </source>
</evidence>
<dbReference type="SUPFAM" id="SSF53474">
    <property type="entry name" value="alpha/beta-Hydrolases"/>
    <property type="match status" value="1"/>
</dbReference>
<dbReference type="Pfam" id="PF00561">
    <property type="entry name" value="Abhydrolase_1"/>
    <property type="match status" value="1"/>
</dbReference>